<dbReference type="Proteomes" id="UP000469185">
    <property type="component" value="Unassembled WGS sequence"/>
</dbReference>
<reference evidence="2 3" key="1">
    <citation type="submission" date="2020-02" db="EMBL/GenBank/DDBJ databases">
        <authorList>
            <person name="Li X.-J."/>
            <person name="Feng X.-M."/>
        </authorList>
    </citation>
    <scope>NUCLEOTIDE SEQUENCE [LARGE SCALE GENOMIC DNA]</scope>
    <source>
        <strain evidence="2 3">CGMCC 4.7225</strain>
    </source>
</reference>
<dbReference type="AlphaFoldDB" id="A0A6N9YNF9"/>
<evidence type="ECO:0000313" key="3">
    <source>
        <dbReference type="Proteomes" id="UP000469185"/>
    </source>
</evidence>
<feature type="transmembrane region" description="Helical" evidence="1">
    <location>
        <begin position="29"/>
        <end position="48"/>
    </location>
</feature>
<keyword evidence="3" id="KW-1185">Reference proteome</keyword>
<keyword evidence="1" id="KW-1133">Transmembrane helix</keyword>
<proteinExistence type="predicted"/>
<keyword evidence="1" id="KW-0812">Transmembrane</keyword>
<evidence type="ECO:0000256" key="1">
    <source>
        <dbReference type="SAM" id="Phobius"/>
    </source>
</evidence>
<keyword evidence="1" id="KW-0472">Membrane</keyword>
<dbReference type="RefSeq" id="WP_163819378.1">
    <property type="nucleotide sequence ID" value="NZ_JAAGOB010000007.1"/>
</dbReference>
<sequence length="125" mass="12866">MTAVTLVVGGLLTLAGIIAYVATDAASMTALIPSAVGILIAICGFLALKEPLRKHALHAAMVVALLGALGSLMNVAKIGDLIDGTAERPGAIIVSIIMLVVLVGYLVLGMRSFRNARRQRVGESS</sequence>
<protein>
    <submittedName>
        <fullName evidence="2">Uncharacterized protein</fullName>
    </submittedName>
</protein>
<comment type="caution">
    <text evidence="2">The sequence shown here is derived from an EMBL/GenBank/DDBJ whole genome shotgun (WGS) entry which is preliminary data.</text>
</comment>
<feature type="transmembrane region" description="Helical" evidence="1">
    <location>
        <begin position="55"/>
        <end position="76"/>
    </location>
</feature>
<accession>A0A6N9YNF9</accession>
<gene>
    <name evidence="2" type="ORF">G1H11_14920</name>
</gene>
<feature type="transmembrane region" description="Helical" evidence="1">
    <location>
        <begin position="88"/>
        <end position="108"/>
    </location>
</feature>
<evidence type="ECO:0000313" key="2">
    <source>
        <dbReference type="EMBL" id="NED96601.1"/>
    </source>
</evidence>
<dbReference type="EMBL" id="JAAGOB010000007">
    <property type="protein sequence ID" value="NED96601.1"/>
    <property type="molecule type" value="Genomic_DNA"/>
</dbReference>
<name>A0A6N9YNF9_9ACTN</name>
<organism evidence="2 3">
    <name type="scientific">Phytoactinopolyspora alkaliphila</name>
    <dbReference type="NCBI Taxonomy" id="1783498"/>
    <lineage>
        <taxon>Bacteria</taxon>
        <taxon>Bacillati</taxon>
        <taxon>Actinomycetota</taxon>
        <taxon>Actinomycetes</taxon>
        <taxon>Jiangellales</taxon>
        <taxon>Jiangellaceae</taxon>
        <taxon>Phytoactinopolyspora</taxon>
    </lineage>
</organism>